<reference evidence="2 3" key="1">
    <citation type="submission" date="2024-09" db="EMBL/GenBank/DDBJ databases">
        <title>Rethinking Asexuality: The Enigmatic Case of Functional Sexual Genes in Lepraria (Stereocaulaceae).</title>
        <authorList>
            <person name="Doellman M."/>
            <person name="Sun Y."/>
            <person name="Barcenas-Pena A."/>
            <person name="Lumbsch H.T."/>
            <person name="Grewe F."/>
        </authorList>
    </citation>
    <scope>NUCLEOTIDE SEQUENCE [LARGE SCALE GENOMIC DNA]</scope>
    <source>
        <strain evidence="2 3">Mercado 3170</strain>
    </source>
</reference>
<evidence type="ECO:0000256" key="1">
    <source>
        <dbReference type="SAM" id="MobiDB-lite"/>
    </source>
</evidence>
<accession>A0ABR4A1J5</accession>
<evidence type="ECO:0000313" key="2">
    <source>
        <dbReference type="EMBL" id="KAL2037193.1"/>
    </source>
</evidence>
<dbReference type="EMBL" id="JBEFKJ010000043">
    <property type="protein sequence ID" value="KAL2037193.1"/>
    <property type="molecule type" value="Genomic_DNA"/>
</dbReference>
<dbReference type="Proteomes" id="UP001590950">
    <property type="component" value="Unassembled WGS sequence"/>
</dbReference>
<feature type="compositionally biased region" description="Basic and acidic residues" evidence="1">
    <location>
        <begin position="102"/>
        <end position="112"/>
    </location>
</feature>
<feature type="region of interest" description="Disordered" evidence="1">
    <location>
        <begin position="32"/>
        <end position="112"/>
    </location>
</feature>
<comment type="caution">
    <text evidence="2">The sequence shown here is derived from an EMBL/GenBank/DDBJ whole genome shotgun (WGS) entry which is preliminary data.</text>
</comment>
<protein>
    <submittedName>
        <fullName evidence="2">Uncharacterized protein</fullName>
    </submittedName>
</protein>
<feature type="compositionally biased region" description="Pro residues" evidence="1">
    <location>
        <begin position="39"/>
        <end position="52"/>
    </location>
</feature>
<proteinExistence type="predicted"/>
<evidence type="ECO:0000313" key="3">
    <source>
        <dbReference type="Proteomes" id="UP001590950"/>
    </source>
</evidence>
<keyword evidence="3" id="KW-1185">Reference proteome</keyword>
<gene>
    <name evidence="2" type="ORF">N7G274_010056</name>
</gene>
<name>A0ABR4A1J5_9LECA</name>
<sequence length="112" mass="12673">MHVYLVGDRREIPSRCAAEFIVFTFTALPSGPLTTTSPYPYPSQTPSIPPITAPHIHHSSAPRSPPPPFPNLHHPPLHREKEPHQHHQRFHQLPIPNQPSTDTRHAEPHADH</sequence>
<organism evidence="2 3">
    <name type="scientific">Stereocaulon virgatum</name>
    <dbReference type="NCBI Taxonomy" id="373712"/>
    <lineage>
        <taxon>Eukaryota</taxon>
        <taxon>Fungi</taxon>
        <taxon>Dikarya</taxon>
        <taxon>Ascomycota</taxon>
        <taxon>Pezizomycotina</taxon>
        <taxon>Lecanoromycetes</taxon>
        <taxon>OSLEUM clade</taxon>
        <taxon>Lecanoromycetidae</taxon>
        <taxon>Lecanorales</taxon>
        <taxon>Lecanorineae</taxon>
        <taxon>Stereocaulaceae</taxon>
        <taxon>Stereocaulon</taxon>
    </lineage>
</organism>